<evidence type="ECO:0000313" key="3">
    <source>
        <dbReference type="Proteomes" id="UP001521116"/>
    </source>
</evidence>
<dbReference type="Proteomes" id="UP001521116">
    <property type="component" value="Unassembled WGS sequence"/>
</dbReference>
<dbReference type="Pfam" id="PF00266">
    <property type="entry name" value="Aminotran_5"/>
    <property type="match status" value="2"/>
</dbReference>
<feature type="domain" description="Aminotransferase class V" evidence="1">
    <location>
        <begin position="151"/>
        <end position="321"/>
    </location>
</feature>
<proteinExistence type="predicted"/>
<organism evidence="2 3">
    <name type="scientific">Neofusicoccum ribis</name>
    <dbReference type="NCBI Taxonomy" id="45134"/>
    <lineage>
        <taxon>Eukaryota</taxon>
        <taxon>Fungi</taxon>
        <taxon>Dikarya</taxon>
        <taxon>Ascomycota</taxon>
        <taxon>Pezizomycotina</taxon>
        <taxon>Dothideomycetes</taxon>
        <taxon>Dothideomycetes incertae sedis</taxon>
        <taxon>Botryosphaeriales</taxon>
        <taxon>Botryosphaeriaceae</taxon>
        <taxon>Neofusicoccum</taxon>
    </lineage>
</organism>
<gene>
    <name evidence="2" type="ORF">SLS56_008983</name>
</gene>
<dbReference type="EMBL" id="JAJVDC020000143">
    <property type="protein sequence ID" value="KAL1621972.1"/>
    <property type="molecule type" value="Genomic_DNA"/>
</dbReference>
<evidence type="ECO:0000313" key="2">
    <source>
        <dbReference type="EMBL" id="KAL1621972.1"/>
    </source>
</evidence>
<dbReference type="SUPFAM" id="SSF53383">
    <property type="entry name" value="PLP-dependent transferases"/>
    <property type="match status" value="1"/>
</dbReference>
<name>A0ABR3SIN9_9PEZI</name>
<reference evidence="2 3" key="1">
    <citation type="submission" date="2024-02" db="EMBL/GenBank/DDBJ databases">
        <title>De novo assembly and annotation of 12 fungi associated with fruit tree decline syndrome in Ontario, Canada.</title>
        <authorList>
            <person name="Sulman M."/>
            <person name="Ellouze W."/>
            <person name="Ilyukhin E."/>
        </authorList>
    </citation>
    <scope>NUCLEOTIDE SEQUENCE [LARGE SCALE GENOMIC DNA]</scope>
    <source>
        <strain evidence="2 3">M1-105</strain>
    </source>
</reference>
<evidence type="ECO:0000259" key="1">
    <source>
        <dbReference type="Pfam" id="PF00266"/>
    </source>
</evidence>
<feature type="domain" description="Aminotransferase class V" evidence="1">
    <location>
        <begin position="4"/>
        <end position="92"/>
    </location>
</feature>
<comment type="caution">
    <text evidence="2">The sequence shown here is derived from an EMBL/GenBank/DDBJ whole genome shotgun (WGS) entry which is preliminary data.</text>
</comment>
<dbReference type="InterPro" id="IPR015424">
    <property type="entry name" value="PyrdxlP-dep_Trfase"/>
</dbReference>
<dbReference type="InterPro" id="IPR000192">
    <property type="entry name" value="Aminotrans_V_dom"/>
</dbReference>
<dbReference type="Gene3D" id="3.40.640.10">
    <property type="entry name" value="Type I PLP-dependent aspartate aminotransferase-like (Major domain)"/>
    <property type="match status" value="1"/>
</dbReference>
<protein>
    <recommendedName>
        <fullName evidence="1">Aminotransferase class V domain-containing protein</fullName>
    </recommendedName>
</protein>
<keyword evidence="3" id="KW-1185">Reference proteome</keyword>
<dbReference type="InterPro" id="IPR015421">
    <property type="entry name" value="PyrdxlP-dep_Trfase_major"/>
</dbReference>
<accession>A0ABR3SIN9</accession>
<dbReference type="PANTHER" id="PTHR14237">
    <property type="entry name" value="MOLYBDOPTERIN COFACTOR SULFURASE MOSC"/>
    <property type="match status" value="1"/>
</dbReference>
<dbReference type="PANTHER" id="PTHR14237:SF80">
    <property type="entry name" value="MOLYBDENUM COFACTOR SULFURASE"/>
    <property type="match status" value="1"/>
</dbReference>
<sequence length="366" mass="39080">MSVTYLDHGGSTIPAKSLLDEVAADLSSNLYGNPHSACTPAELSGRRVDEIREQALRFFNADPEHFDLVFVANATAAMKLVMDALKDHCDATRTLSRSQRRKFWYGYHRDAHNSLIGIREAASGGHHCFDTDAAVDAWIAGAAPATNPRQHLRLFAYPGQSNMTGRRLPPAWPSLIRASPHTSTTFTLLDAAALATTSPLPLHDPTTAPDFTTLSFYKIFGFPDLGALLIRRTPATTALLTSRRYFAGGTVDMVTSHPPQHARKPALHSALEDGTLPFHNIVALGAALTTHTRLFLSPAAVSAHTAALTARLHAGMAALRHASGAPLVAVYNEPGARFGDPAMQGATIAFNVRDPAGAFVAPGVAV</sequence>